<feature type="transmembrane region" description="Helical" evidence="12">
    <location>
        <begin position="382"/>
        <end position="408"/>
    </location>
</feature>
<dbReference type="GO" id="GO:0015031">
    <property type="term" value="P:protein transport"/>
    <property type="evidence" value="ECO:0007669"/>
    <property type="project" value="UniProtKB-KW"/>
</dbReference>
<feature type="domain" description="ABC transporter" evidence="13">
    <location>
        <begin position="472"/>
        <end position="704"/>
    </location>
</feature>
<keyword evidence="6" id="KW-0788">Thiol protease</keyword>
<dbReference type="GO" id="GO:0043213">
    <property type="term" value="P:bacteriocin transport"/>
    <property type="evidence" value="ECO:0007669"/>
    <property type="project" value="UniProtKB-KW"/>
</dbReference>
<evidence type="ECO:0000313" key="21">
    <source>
        <dbReference type="EMBL" id="AGA35585.1"/>
    </source>
</evidence>
<evidence type="ECO:0000259" key="13">
    <source>
        <dbReference type="PROSITE" id="PS50893"/>
    </source>
</evidence>
<dbReference type="EMBL" id="GU322926">
    <property type="protein sequence ID" value="AGA35585.1"/>
    <property type="molecule type" value="Genomic_DNA"/>
</dbReference>
<dbReference type="InterPro" id="IPR036640">
    <property type="entry name" value="ABC1_TM_sf"/>
</dbReference>
<evidence type="ECO:0000256" key="2">
    <source>
        <dbReference type="ARBA" id="ARBA00022448"/>
    </source>
</evidence>
<dbReference type="PROSITE" id="PS50990">
    <property type="entry name" value="PEPTIDASE_C39"/>
    <property type="match status" value="1"/>
</dbReference>
<dbReference type="Gene3D" id="1.20.1560.10">
    <property type="entry name" value="ABC transporter type 1, transmembrane domain"/>
    <property type="match status" value="1"/>
</dbReference>
<evidence type="ECO:0000256" key="4">
    <source>
        <dbReference type="ARBA" id="ARBA00022692"/>
    </source>
</evidence>
<dbReference type="EMBL" id="GU322921">
    <property type="protein sequence ID" value="AGA35575.1"/>
    <property type="molecule type" value="Genomic_DNA"/>
</dbReference>
<evidence type="ECO:0000256" key="12">
    <source>
        <dbReference type="SAM" id="Phobius"/>
    </source>
</evidence>
<dbReference type="PANTHER" id="PTHR24221:SF654">
    <property type="entry name" value="ATP-BINDING CASSETTE SUB-FAMILY B MEMBER 6"/>
    <property type="match status" value="1"/>
</dbReference>
<dbReference type="Pfam" id="PF03412">
    <property type="entry name" value="Peptidase_C39"/>
    <property type="match status" value="1"/>
</dbReference>
<dbReference type="AlphaFoldDB" id="L0E2N1"/>
<gene>
    <name evidence="18" type="primary">plWG</name>
</gene>
<feature type="transmembrane region" description="Helical" evidence="12">
    <location>
        <begin position="298"/>
        <end position="317"/>
    </location>
</feature>
<dbReference type="InterPro" id="IPR027417">
    <property type="entry name" value="P-loop_NTPase"/>
</dbReference>
<feature type="transmembrane region" description="Helical" evidence="12">
    <location>
        <begin position="160"/>
        <end position="178"/>
    </location>
</feature>
<evidence type="ECO:0000256" key="5">
    <source>
        <dbReference type="ARBA" id="ARBA00022741"/>
    </source>
</evidence>
<dbReference type="Pfam" id="PF00005">
    <property type="entry name" value="ABC_tran"/>
    <property type="match status" value="1"/>
</dbReference>
<keyword evidence="5" id="KW-0547">Nucleotide-binding</keyword>
<dbReference type="SUPFAM" id="SSF52540">
    <property type="entry name" value="P-loop containing nucleoside triphosphate hydrolases"/>
    <property type="match status" value="1"/>
</dbReference>
<reference evidence="18" key="2">
    <citation type="submission" date="2012-12" db="EMBL/GenBank/DDBJ databases">
        <title>plW locus of Lactobacillus plantarum strains.</title>
        <authorList>
            <person name="Tai H.F."/>
            <person name="Foo H.L."/>
            <person name="Rahim R.A."/>
            <person name="Puad A.M."/>
            <person name="Loh T.C."/>
        </authorList>
    </citation>
    <scope>NUCLEOTIDE SEQUENCE</scope>
    <source>
        <strain evidence="19">RG11</strain>
        <strain evidence="18">RG14</strain>
        <strain evidence="20">RI11</strain>
        <strain evidence="21">RS5</strain>
        <strain evidence="17">TL1</strain>
    </source>
</reference>
<dbReference type="GO" id="GO:0034040">
    <property type="term" value="F:ATPase-coupled lipid transmembrane transporter activity"/>
    <property type="evidence" value="ECO:0007669"/>
    <property type="project" value="TreeGrafter"/>
</dbReference>
<feature type="transmembrane region" description="Helical" evidence="12">
    <location>
        <begin position="270"/>
        <end position="292"/>
    </location>
</feature>
<dbReference type="SUPFAM" id="SSF90123">
    <property type="entry name" value="ABC transporter transmembrane region"/>
    <property type="match status" value="1"/>
</dbReference>
<evidence type="ECO:0000256" key="1">
    <source>
        <dbReference type="ARBA" id="ARBA00004651"/>
    </source>
</evidence>
<dbReference type="InterPro" id="IPR033839">
    <property type="entry name" value="Lacticin_481_peptidase"/>
</dbReference>
<dbReference type="InterPro" id="IPR039421">
    <property type="entry name" value="Type_1_exporter"/>
</dbReference>
<evidence type="ECO:0000256" key="10">
    <source>
        <dbReference type="ARBA" id="ARBA00023136"/>
    </source>
</evidence>
<dbReference type="GO" id="GO:0008234">
    <property type="term" value="F:cysteine-type peptidase activity"/>
    <property type="evidence" value="ECO:0007669"/>
    <property type="project" value="UniProtKB-KW"/>
</dbReference>
<dbReference type="Gene3D" id="3.40.50.300">
    <property type="entry name" value="P-loop containing nucleotide triphosphate hydrolases"/>
    <property type="match status" value="1"/>
</dbReference>
<dbReference type="InterPro" id="IPR011527">
    <property type="entry name" value="ABC1_TM_dom"/>
</dbReference>
<reference evidence="16" key="3">
    <citation type="journal article" date="2015" name="Microb. Cell Fact.">
        <title>Molecular characterisation of new organisation of plnEF and plw loci of bacteriocin genes harbour concomitantly in Lactobacillus plantarum I-UL4.</title>
        <authorList>
            <person name="Tai H.F."/>
            <person name="Foo H.L."/>
            <person name="Abdul Rahim R."/>
            <person name="Loh T.C."/>
            <person name="Abdullah M.P."/>
            <person name="Yoshinobu K."/>
        </authorList>
    </citation>
    <scope>NUCLEOTIDE SEQUENCE</scope>
    <source>
        <strain evidence="16">UL4</strain>
    </source>
</reference>
<organism evidence="18">
    <name type="scientific">Lactiplantibacillus plantarum</name>
    <name type="common">Lactobacillus plantarum</name>
    <dbReference type="NCBI Taxonomy" id="1590"/>
    <lineage>
        <taxon>Bacteria</taxon>
        <taxon>Bacillati</taxon>
        <taxon>Bacillota</taxon>
        <taxon>Bacilli</taxon>
        <taxon>Lactobacillales</taxon>
        <taxon>Lactobacillaceae</taxon>
        <taxon>Lactiplantibacillus</taxon>
    </lineage>
</organism>
<sequence length="706" mass="81247">MQKIKYIGQAQETECGLCCTAMILNYLGYKISLTELERKHKVGRDGLSFKEIGNIIGEYNYKCNYYKIDKFPIGEIEKKLLPMVILWNQNHFVILEKITSRFFYIVDPNYGRLRLSRIEFESHFSNLVLVPELSKDGLKRKNGKSEWSVYRDFFKQNKTGFLFVFLIAIVYYLFTMLIPNIMQNVTNLALAKDTQLVYKYVFILILAIPVFFFIYWLRSKVVLWLSLKMDRFTYSRLMNILFEIHYDFFLNRNSSDILYKISLSRANRDLLLDTVIEGVLDLGMVIVINVLFFFKSRIVFMLMLFFSIVLTVSLLSLKGKIVQKNKNEIMEASKLQGLEYESLSAIFTIKGSSQEKYIEKLIMNQYFNSIDKYKKRYKLNILYGNLTETISLFCPLLLFILTLSIHGMSVGESIYVYSLSGIYFGSISSVFSSWNTLGTIKNNMERINSILDQKVSQLPSNLGQNIETIDTLTFDHVFYKYPGQDKYALNDICFKVKKGEKVSLVGKTGSGKSTLLGLMLCLYLPTRGRILVNGIDIKKINNECYKKLIGFVPQQAFIFNKSIKDNILMNRKYPLSKIEDVCQIAAIKSDIDAMPMKFNTIIAELGRNISGGQKQRITIARALISNPQILLLDEATSSVDNVTEKEIGENLRKDRVTQINVAHRLSTIRDSDMIIAINNGHIAATGTHMELLEKSTVYSDLYKSEE</sequence>
<dbReference type="PROSITE" id="PS50929">
    <property type="entry name" value="ABC_TM1F"/>
    <property type="match status" value="1"/>
</dbReference>
<reference evidence="18" key="1">
    <citation type="submission" date="2009-11" db="EMBL/GenBank/DDBJ databases">
        <authorList>
            <person name="Moghadam M.S."/>
            <person name="Foo H.L."/>
            <person name="Leow T.C."/>
            <person name="Rahim R.A."/>
        </authorList>
    </citation>
    <scope>NUCLEOTIDE SEQUENCE</scope>
    <source>
        <strain evidence="19">RG11</strain>
        <strain evidence="18">RG14</strain>
        <strain evidence="20">RI11</strain>
        <strain evidence="21">RS5</strain>
        <strain evidence="17">TL1</strain>
        <strain evidence="16">UL4</strain>
    </source>
</reference>
<keyword evidence="7" id="KW-0067">ATP-binding</keyword>
<dbReference type="Pfam" id="PF00664">
    <property type="entry name" value="ABC_membrane"/>
    <property type="match status" value="1"/>
</dbReference>
<feature type="transmembrane region" description="Helical" evidence="12">
    <location>
        <begin position="414"/>
        <end position="437"/>
    </location>
</feature>
<evidence type="ECO:0000256" key="9">
    <source>
        <dbReference type="ARBA" id="ARBA00022989"/>
    </source>
</evidence>
<evidence type="ECO:0000259" key="14">
    <source>
        <dbReference type="PROSITE" id="PS50929"/>
    </source>
</evidence>
<evidence type="ECO:0000256" key="8">
    <source>
        <dbReference type="ARBA" id="ARBA00022927"/>
    </source>
</evidence>
<evidence type="ECO:0000256" key="6">
    <source>
        <dbReference type="ARBA" id="ARBA00022807"/>
    </source>
</evidence>
<dbReference type="GO" id="GO:0005524">
    <property type="term" value="F:ATP binding"/>
    <property type="evidence" value="ECO:0007669"/>
    <property type="project" value="UniProtKB-KW"/>
</dbReference>
<dbReference type="EMBL" id="GU322922">
    <property type="protein sequence ID" value="AGA35577.1"/>
    <property type="molecule type" value="Genomic_DNA"/>
</dbReference>
<keyword evidence="3" id="KW-1003">Cell membrane</keyword>
<keyword evidence="9 12" id="KW-1133">Transmembrane helix</keyword>
<keyword evidence="6" id="KW-0378">Hydrolase</keyword>
<dbReference type="EMBL" id="GU322925">
    <property type="protein sequence ID" value="AGA35583.1"/>
    <property type="molecule type" value="Genomic_DNA"/>
</dbReference>
<dbReference type="PROSITE" id="PS50893">
    <property type="entry name" value="ABC_TRANSPORTER_2"/>
    <property type="match status" value="1"/>
</dbReference>
<evidence type="ECO:0000259" key="15">
    <source>
        <dbReference type="PROSITE" id="PS50990"/>
    </source>
</evidence>
<dbReference type="InterPro" id="IPR003439">
    <property type="entry name" value="ABC_transporter-like_ATP-bd"/>
</dbReference>
<proteinExistence type="predicted"/>
<keyword evidence="8" id="KW-0653">Protein transport</keyword>
<dbReference type="GO" id="GO:0016887">
    <property type="term" value="F:ATP hydrolysis activity"/>
    <property type="evidence" value="ECO:0007669"/>
    <property type="project" value="InterPro"/>
</dbReference>
<keyword evidence="2" id="KW-0813">Transport</keyword>
<keyword evidence="10 12" id="KW-0472">Membrane</keyword>
<dbReference type="PROSITE" id="PS00211">
    <property type="entry name" value="ABC_TRANSPORTER_1"/>
    <property type="match status" value="1"/>
</dbReference>
<evidence type="ECO:0000313" key="18">
    <source>
        <dbReference type="EMBL" id="AGA35579.1"/>
    </source>
</evidence>
<dbReference type="InterPro" id="IPR005074">
    <property type="entry name" value="Peptidase_C39"/>
</dbReference>
<dbReference type="FunFam" id="3.40.50.300:FF:000221">
    <property type="entry name" value="Multidrug ABC transporter ATP-binding protein"/>
    <property type="match status" value="1"/>
</dbReference>
<dbReference type="RefSeq" id="WP_208191416.1">
    <property type="nucleotide sequence ID" value="NZ_CP143285.1"/>
</dbReference>
<name>L0E2N1_LACPN</name>
<dbReference type="MEROPS" id="C39.004"/>
<keyword evidence="6" id="KW-0645">Protease</keyword>
<evidence type="ECO:0000313" key="17">
    <source>
        <dbReference type="EMBL" id="AGA35577.1"/>
    </source>
</evidence>
<evidence type="ECO:0000256" key="7">
    <source>
        <dbReference type="ARBA" id="ARBA00022840"/>
    </source>
</evidence>
<dbReference type="EMBL" id="GU322923">
    <property type="protein sequence ID" value="AGA35579.1"/>
    <property type="molecule type" value="Genomic_DNA"/>
</dbReference>
<dbReference type="InterPro" id="IPR003593">
    <property type="entry name" value="AAA+_ATPase"/>
</dbReference>
<dbReference type="EMBL" id="GU322924">
    <property type="protein sequence ID" value="AGA35581.1"/>
    <property type="molecule type" value="Genomic_DNA"/>
</dbReference>
<evidence type="ECO:0000313" key="19">
    <source>
        <dbReference type="EMBL" id="AGA35581.1"/>
    </source>
</evidence>
<dbReference type="SMART" id="SM00382">
    <property type="entry name" value="AAA"/>
    <property type="match status" value="1"/>
</dbReference>
<dbReference type="PANTHER" id="PTHR24221">
    <property type="entry name" value="ATP-BINDING CASSETTE SUB-FAMILY B"/>
    <property type="match status" value="1"/>
</dbReference>
<feature type="domain" description="Peptidase C39" evidence="15">
    <location>
        <begin position="9"/>
        <end position="131"/>
    </location>
</feature>
<evidence type="ECO:0000313" key="20">
    <source>
        <dbReference type="EMBL" id="AGA35583.1"/>
    </source>
</evidence>
<feature type="domain" description="ABC transmembrane type-1" evidence="14">
    <location>
        <begin position="162"/>
        <end position="439"/>
    </location>
</feature>
<dbReference type="GO" id="GO:0005886">
    <property type="term" value="C:plasma membrane"/>
    <property type="evidence" value="ECO:0007669"/>
    <property type="project" value="UniProtKB-SubCell"/>
</dbReference>
<evidence type="ECO:0000313" key="16">
    <source>
        <dbReference type="EMBL" id="AGA35575.1"/>
    </source>
</evidence>
<protein>
    <submittedName>
        <fullName evidence="18">ABC transporter</fullName>
    </submittedName>
</protein>
<evidence type="ECO:0000256" key="11">
    <source>
        <dbReference type="ARBA" id="ARBA00043264"/>
    </source>
</evidence>
<dbReference type="GO" id="GO:0006508">
    <property type="term" value="P:proteolysis"/>
    <property type="evidence" value="ECO:0007669"/>
    <property type="project" value="InterPro"/>
</dbReference>
<keyword evidence="11" id="KW-0080">Bacteriocin transport</keyword>
<dbReference type="CDD" id="cd02425">
    <property type="entry name" value="Peptidase_C39F"/>
    <property type="match status" value="1"/>
</dbReference>
<dbReference type="GO" id="GO:0140359">
    <property type="term" value="F:ABC-type transporter activity"/>
    <property type="evidence" value="ECO:0007669"/>
    <property type="project" value="InterPro"/>
</dbReference>
<dbReference type="Gene3D" id="3.90.70.10">
    <property type="entry name" value="Cysteine proteinases"/>
    <property type="match status" value="1"/>
</dbReference>
<accession>L0E2N1</accession>
<evidence type="ECO:0000256" key="3">
    <source>
        <dbReference type="ARBA" id="ARBA00022475"/>
    </source>
</evidence>
<feature type="transmembrane region" description="Helical" evidence="12">
    <location>
        <begin position="198"/>
        <end position="217"/>
    </location>
</feature>
<dbReference type="InterPro" id="IPR017871">
    <property type="entry name" value="ABC_transporter-like_CS"/>
</dbReference>
<comment type="subcellular location">
    <subcellularLocation>
        <location evidence="1">Cell membrane</location>
        <topology evidence="1">Multi-pass membrane protein</topology>
    </subcellularLocation>
</comment>
<keyword evidence="4 12" id="KW-0812">Transmembrane</keyword>